<dbReference type="SUPFAM" id="SSF51338">
    <property type="entry name" value="Composite domain of metallo-dependent hydrolases"/>
    <property type="match status" value="1"/>
</dbReference>
<gene>
    <name evidence="2" type="ORF">J2X09_003093</name>
</gene>
<dbReference type="Gene3D" id="3.20.20.140">
    <property type="entry name" value="Metal-dependent hydrolases"/>
    <property type="match status" value="1"/>
</dbReference>
<dbReference type="EMBL" id="JAVDWE010000008">
    <property type="protein sequence ID" value="MDR7095345.1"/>
    <property type="molecule type" value="Genomic_DNA"/>
</dbReference>
<sequence>MNNILITNARIFDATGAEPFTGEVLIEGNRISQVRRGSSGATGASAEQVIDAAGAFLMPGMTEAHTHFSWNDQPTLAAIAMMPPEEHTLWSVRLAKRYLDMGWTSCVGAAAAKPRLDVVVREAIKSGHFPGPRYLAASQEITVQGGLADEAPPHLPFQELNFGAVVSGPEEMRRCVRQFLRHGVDSIKLNLSGEYIAGIPAEATPFSDEEIAMAVREARRAGKRVAAHARSAESLKQCVRHGIEVIYHGSFADEEALDMMQANQDKHFFAPGLAWLIRTSYNAAEYGITTEVAEQMGYVRELEAAIETLKKMYRRGMKILPGGDYGFAWMPHGTNAMDLEYFVKYIGMSTMDTLLAATREGGRMMMRPHELGQIRPGFLADLLLVDGDPLTDITVLQKQDRLLAVMIDGKFHKSPVVSDPRQRNR</sequence>
<dbReference type="PANTHER" id="PTHR43135:SF3">
    <property type="entry name" value="ALPHA-D-RIBOSE 1-METHYLPHOSPHONATE 5-TRIPHOSPHATE DIPHOSPHATASE"/>
    <property type="match status" value="1"/>
</dbReference>
<feature type="domain" description="Amidohydrolase-related" evidence="1">
    <location>
        <begin position="56"/>
        <end position="410"/>
    </location>
</feature>
<protein>
    <submittedName>
        <fullName evidence="2">Imidazolonepropionase-like amidohydrolase</fullName>
    </submittedName>
</protein>
<dbReference type="InterPro" id="IPR051781">
    <property type="entry name" value="Metallo-dep_Hydrolase"/>
</dbReference>
<accession>A0ABU1VDE3</accession>
<dbReference type="InterPro" id="IPR057744">
    <property type="entry name" value="OTAase-like"/>
</dbReference>
<name>A0ABU1VDE3_9BURK</name>
<dbReference type="Pfam" id="PF01979">
    <property type="entry name" value="Amidohydro_1"/>
    <property type="match status" value="1"/>
</dbReference>
<dbReference type="InterPro" id="IPR006680">
    <property type="entry name" value="Amidohydro-rel"/>
</dbReference>
<proteinExistence type="predicted"/>
<comment type="caution">
    <text evidence="2">The sequence shown here is derived from an EMBL/GenBank/DDBJ whole genome shotgun (WGS) entry which is preliminary data.</text>
</comment>
<evidence type="ECO:0000259" key="1">
    <source>
        <dbReference type="Pfam" id="PF01979"/>
    </source>
</evidence>
<dbReference type="SUPFAM" id="SSF51556">
    <property type="entry name" value="Metallo-dependent hydrolases"/>
    <property type="match status" value="1"/>
</dbReference>
<organism evidence="2 3">
    <name type="scientific">Hydrogenophaga laconesensis</name>
    <dbReference type="NCBI Taxonomy" id="1805971"/>
    <lineage>
        <taxon>Bacteria</taxon>
        <taxon>Pseudomonadati</taxon>
        <taxon>Pseudomonadota</taxon>
        <taxon>Betaproteobacteria</taxon>
        <taxon>Burkholderiales</taxon>
        <taxon>Comamonadaceae</taxon>
        <taxon>Hydrogenophaga</taxon>
    </lineage>
</organism>
<dbReference type="InterPro" id="IPR011059">
    <property type="entry name" value="Metal-dep_hydrolase_composite"/>
</dbReference>
<dbReference type="Proteomes" id="UP001265550">
    <property type="component" value="Unassembled WGS sequence"/>
</dbReference>
<dbReference type="InterPro" id="IPR032466">
    <property type="entry name" value="Metal_Hydrolase"/>
</dbReference>
<dbReference type="CDD" id="cd01299">
    <property type="entry name" value="Met_dep_hydrolase_A"/>
    <property type="match status" value="1"/>
</dbReference>
<keyword evidence="3" id="KW-1185">Reference proteome</keyword>
<dbReference type="RefSeq" id="WP_204734280.1">
    <property type="nucleotide sequence ID" value="NZ_JAVDWE010000008.1"/>
</dbReference>
<evidence type="ECO:0000313" key="2">
    <source>
        <dbReference type="EMBL" id="MDR7095345.1"/>
    </source>
</evidence>
<reference evidence="2 3" key="1">
    <citation type="submission" date="2023-07" db="EMBL/GenBank/DDBJ databases">
        <title>Sorghum-associated microbial communities from plants grown in Nebraska, USA.</title>
        <authorList>
            <person name="Schachtman D."/>
        </authorList>
    </citation>
    <scope>NUCLEOTIDE SEQUENCE [LARGE SCALE GENOMIC DNA]</scope>
    <source>
        <strain evidence="2 3">BE240</strain>
    </source>
</reference>
<dbReference type="PANTHER" id="PTHR43135">
    <property type="entry name" value="ALPHA-D-RIBOSE 1-METHYLPHOSPHONATE 5-TRIPHOSPHATE DIPHOSPHATASE"/>
    <property type="match status" value="1"/>
</dbReference>
<dbReference type="Gene3D" id="2.30.40.10">
    <property type="entry name" value="Urease, subunit C, domain 1"/>
    <property type="match status" value="1"/>
</dbReference>
<evidence type="ECO:0000313" key="3">
    <source>
        <dbReference type="Proteomes" id="UP001265550"/>
    </source>
</evidence>